<dbReference type="Pfam" id="PF01522">
    <property type="entry name" value="Polysacc_deac_1"/>
    <property type="match status" value="1"/>
</dbReference>
<dbReference type="CDD" id="cd10954">
    <property type="entry name" value="CE4_CtAXE_like"/>
    <property type="match status" value="1"/>
</dbReference>
<dbReference type="GO" id="GO:0016787">
    <property type="term" value="F:hydrolase activity"/>
    <property type="evidence" value="ECO:0007669"/>
    <property type="project" value="UniProtKB-KW"/>
</dbReference>
<dbReference type="InterPro" id="IPR011330">
    <property type="entry name" value="Glyco_hydro/deAcase_b/a-brl"/>
</dbReference>
<evidence type="ECO:0000256" key="1">
    <source>
        <dbReference type="ARBA" id="ARBA00022723"/>
    </source>
</evidence>
<dbReference type="SUPFAM" id="SSF88713">
    <property type="entry name" value="Glycoside hydrolase/deacetylase"/>
    <property type="match status" value="1"/>
</dbReference>
<reference evidence="6" key="1">
    <citation type="submission" date="2023-07" db="EMBL/GenBank/DDBJ databases">
        <title>30 novel species of actinomycetes from the DSMZ collection.</title>
        <authorList>
            <person name="Nouioui I."/>
        </authorList>
    </citation>
    <scope>NUCLEOTIDE SEQUENCE [LARGE SCALE GENOMIC DNA]</scope>
    <source>
        <strain evidence="6">DSM 41640</strain>
    </source>
</reference>
<evidence type="ECO:0000259" key="4">
    <source>
        <dbReference type="PROSITE" id="PS51677"/>
    </source>
</evidence>
<feature type="region of interest" description="Disordered" evidence="3">
    <location>
        <begin position="121"/>
        <end position="155"/>
    </location>
</feature>
<name>A0ABU2VLI7_9ACTN</name>
<sequence length="344" mass="36821">MTLDRSSAGDGLATKSYWYEGAAQQYRTSAGLIADGSRDAFVAAVEKALGHREGVTADSLDSSLGDREYRDTYLDDMSFTSDGGLKVDFDRDTVGVAAAGRISVTLPKATVTPFLSDFGGRAQRQTVDPDGKLDLGATDTSTQTVTAQPDPGTDSTDCSEVSIALTFDDGPAVPYTGTLLKYLAQYKARATFFVVGQNVALHPEVVRAEAQSGHEVGDHSWNHPVLTNLSSAQVRSQLDRTNAAIKAATGKEPTLFRPPYGAIDGKVRAVTSLSPALWTMDTEDWKYPDAAKVAQSVISTAKRNDVILIHDIHPTSVAAVPEILRTLTAQGYHFVTVSHLRATL</sequence>
<feature type="domain" description="NodB homology" evidence="4">
    <location>
        <begin position="161"/>
        <end position="335"/>
    </location>
</feature>
<gene>
    <name evidence="5" type="ORF">RNB18_38405</name>
</gene>
<comment type="caution">
    <text evidence="5">The sequence shown here is derived from an EMBL/GenBank/DDBJ whole genome shotgun (WGS) entry which is preliminary data.</text>
</comment>
<dbReference type="EC" id="3.-.-.-" evidence="5"/>
<proteinExistence type="predicted"/>
<dbReference type="Gene3D" id="3.20.20.370">
    <property type="entry name" value="Glycoside hydrolase/deacetylase"/>
    <property type="match status" value="1"/>
</dbReference>
<dbReference type="InterPro" id="IPR050248">
    <property type="entry name" value="Polysacc_deacetylase_ArnD"/>
</dbReference>
<organism evidence="5 6">
    <name type="scientific">Streptomyces doebereineriae</name>
    <dbReference type="NCBI Taxonomy" id="3075528"/>
    <lineage>
        <taxon>Bacteria</taxon>
        <taxon>Bacillati</taxon>
        <taxon>Actinomycetota</taxon>
        <taxon>Actinomycetes</taxon>
        <taxon>Kitasatosporales</taxon>
        <taxon>Streptomycetaceae</taxon>
        <taxon>Streptomyces</taxon>
    </lineage>
</organism>
<keyword evidence="2 5" id="KW-0378">Hydrolase</keyword>
<keyword evidence="1" id="KW-0479">Metal-binding</keyword>
<dbReference type="RefSeq" id="WP_311718715.1">
    <property type="nucleotide sequence ID" value="NZ_JAVREZ010000018.1"/>
</dbReference>
<dbReference type="EMBL" id="JAVREZ010000018">
    <property type="protein sequence ID" value="MDT0485956.1"/>
    <property type="molecule type" value="Genomic_DNA"/>
</dbReference>
<feature type="compositionally biased region" description="Polar residues" evidence="3">
    <location>
        <begin position="138"/>
        <end position="155"/>
    </location>
</feature>
<keyword evidence="6" id="KW-1185">Reference proteome</keyword>
<accession>A0ABU2VLI7</accession>
<protein>
    <submittedName>
        <fullName evidence="5">Polysaccharide deacetylase family protein</fullName>
        <ecNumber evidence="5">3.-.-.-</ecNumber>
    </submittedName>
</protein>
<dbReference type="PROSITE" id="PS51677">
    <property type="entry name" value="NODB"/>
    <property type="match status" value="1"/>
</dbReference>
<dbReference type="Proteomes" id="UP001183824">
    <property type="component" value="Unassembled WGS sequence"/>
</dbReference>
<dbReference type="PANTHER" id="PTHR10587">
    <property type="entry name" value="GLYCOSYL TRANSFERASE-RELATED"/>
    <property type="match status" value="1"/>
</dbReference>
<evidence type="ECO:0000256" key="2">
    <source>
        <dbReference type="ARBA" id="ARBA00022801"/>
    </source>
</evidence>
<dbReference type="PANTHER" id="PTHR10587:SF133">
    <property type="entry name" value="CHITIN DEACETYLASE 1-RELATED"/>
    <property type="match status" value="1"/>
</dbReference>
<evidence type="ECO:0000313" key="5">
    <source>
        <dbReference type="EMBL" id="MDT0485956.1"/>
    </source>
</evidence>
<evidence type="ECO:0000256" key="3">
    <source>
        <dbReference type="SAM" id="MobiDB-lite"/>
    </source>
</evidence>
<dbReference type="InterPro" id="IPR002509">
    <property type="entry name" value="NODB_dom"/>
</dbReference>
<evidence type="ECO:0000313" key="6">
    <source>
        <dbReference type="Proteomes" id="UP001183824"/>
    </source>
</evidence>